<feature type="domain" description="HD" evidence="12">
    <location>
        <begin position="164"/>
        <end position="248"/>
    </location>
</feature>
<feature type="non-terminal residue" evidence="14">
    <location>
        <position position="1"/>
    </location>
</feature>
<evidence type="ECO:0000256" key="2">
    <source>
        <dbReference type="ARBA" id="ARBA00022679"/>
    </source>
</evidence>
<dbReference type="AlphaFoldDB" id="X0TPP8"/>
<dbReference type="GO" id="GO:0016779">
    <property type="term" value="F:nucleotidyltransferase activity"/>
    <property type="evidence" value="ECO:0007669"/>
    <property type="project" value="UniProtKB-KW"/>
</dbReference>
<evidence type="ECO:0000256" key="4">
    <source>
        <dbReference type="ARBA" id="ARBA00022695"/>
    </source>
</evidence>
<evidence type="ECO:0000259" key="11">
    <source>
        <dbReference type="Pfam" id="PF01743"/>
    </source>
</evidence>
<keyword evidence="9" id="KW-0460">Magnesium</keyword>
<evidence type="ECO:0000256" key="1">
    <source>
        <dbReference type="ARBA" id="ARBA00001946"/>
    </source>
</evidence>
<feature type="non-terminal residue" evidence="14">
    <location>
        <position position="334"/>
    </location>
</feature>
<keyword evidence="5" id="KW-0479">Metal-binding</keyword>
<keyword evidence="2" id="KW-0808">Transferase</keyword>
<gene>
    <name evidence="14" type="ORF">S01H1_18149</name>
</gene>
<sequence>ADGVYLDGRRPESVTFCDARGDAMRRDFTINAMFYDPMEDRVVDLVGGGRDIEAGLIRTVGDPRERFGEDHLRMLRAARLAAALNFSIDRETEDAIRDLAPNIRSVSGERVRDELIRIMDSPNRAEGIRYLDRLNLLGEILPEVAALKGEKQSPTLHPEGDVYEHTLLAMEQLGETDFRTAMSVFLHDIGKPAARLERNAFHGHETCGAEAARDVCRRLKMSSSEMDCICWAITKHLTFKDARRMKESTLRRLLGHECFQVLLELHRADSIASTGDLSNYEFVQAKLEKYADEPILPPPLVRGDDLLALGAEQGPLVGEILKKVTDAQLEGRLA</sequence>
<dbReference type="Pfam" id="PF12627">
    <property type="entry name" value="PolyA_pol_RNAbd"/>
    <property type="match status" value="1"/>
</dbReference>
<dbReference type="Gene3D" id="3.30.460.10">
    <property type="entry name" value="Beta Polymerase, domain 2"/>
    <property type="match status" value="1"/>
</dbReference>
<evidence type="ECO:0000259" key="13">
    <source>
        <dbReference type="Pfam" id="PF12627"/>
    </source>
</evidence>
<feature type="domain" description="Poly A polymerase head" evidence="11">
    <location>
        <begin position="5"/>
        <end position="58"/>
    </location>
</feature>
<comment type="caution">
    <text evidence="14">The sequence shown here is derived from an EMBL/GenBank/DDBJ whole genome shotgun (WGS) entry which is preliminary data.</text>
</comment>
<feature type="domain" description="tRNA nucleotidyltransferase/poly(A) polymerase RNA and SrmB- binding" evidence="13">
    <location>
        <begin position="85"/>
        <end position="146"/>
    </location>
</feature>
<dbReference type="GO" id="GO:0046872">
    <property type="term" value="F:metal ion binding"/>
    <property type="evidence" value="ECO:0007669"/>
    <property type="project" value="UniProtKB-KW"/>
</dbReference>
<evidence type="ECO:0000256" key="9">
    <source>
        <dbReference type="ARBA" id="ARBA00022842"/>
    </source>
</evidence>
<dbReference type="InterPro" id="IPR006674">
    <property type="entry name" value="HD_domain"/>
</dbReference>
<protein>
    <recommendedName>
        <fullName evidence="15">HD domain-containing protein</fullName>
    </recommendedName>
</protein>
<evidence type="ECO:0000259" key="12">
    <source>
        <dbReference type="Pfam" id="PF01966"/>
    </source>
</evidence>
<proteinExistence type="predicted"/>
<evidence type="ECO:0000256" key="8">
    <source>
        <dbReference type="ARBA" id="ARBA00022840"/>
    </source>
</evidence>
<evidence type="ECO:0000256" key="3">
    <source>
        <dbReference type="ARBA" id="ARBA00022694"/>
    </source>
</evidence>
<accession>X0TPP8</accession>
<dbReference type="GO" id="GO:0003723">
    <property type="term" value="F:RNA binding"/>
    <property type="evidence" value="ECO:0007669"/>
    <property type="project" value="UniProtKB-KW"/>
</dbReference>
<dbReference type="InterPro" id="IPR050124">
    <property type="entry name" value="tRNA_CCA-adding_enzyme"/>
</dbReference>
<dbReference type="Pfam" id="PF01743">
    <property type="entry name" value="PolyA_pol"/>
    <property type="match status" value="1"/>
</dbReference>
<dbReference type="GO" id="GO:0008033">
    <property type="term" value="P:tRNA processing"/>
    <property type="evidence" value="ECO:0007669"/>
    <property type="project" value="UniProtKB-KW"/>
</dbReference>
<evidence type="ECO:0000256" key="6">
    <source>
        <dbReference type="ARBA" id="ARBA00022741"/>
    </source>
</evidence>
<dbReference type="SUPFAM" id="SSF81301">
    <property type="entry name" value="Nucleotidyltransferase"/>
    <property type="match status" value="1"/>
</dbReference>
<dbReference type="GO" id="GO:0005524">
    <property type="term" value="F:ATP binding"/>
    <property type="evidence" value="ECO:0007669"/>
    <property type="project" value="UniProtKB-KW"/>
</dbReference>
<organism evidence="14">
    <name type="scientific">marine sediment metagenome</name>
    <dbReference type="NCBI Taxonomy" id="412755"/>
    <lineage>
        <taxon>unclassified sequences</taxon>
        <taxon>metagenomes</taxon>
        <taxon>ecological metagenomes</taxon>
    </lineage>
</organism>
<evidence type="ECO:0000313" key="14">
    <source>
        <dbReference type="EMBL" id="GAF78090.1"/>
    </source>
</evidence>
<keyword evidence="8" id="KW-0067">ATP-binding</keyword>
<dbReference type="SUPFAM" id="SSF81891">
    <property type="entry name" value="Poly A polymerase C-terminal region-like"/>
    <property type="match status" value="1"/>
</dbReference>
<dbReference type="Gene3D" id="1.10.3090.10">
    <property type="entry name" value="cca-adding enzyme, domain 2"/>
    <property type="match status" value="1"/>
</dbReference>
<reference evidence="14" key="1">
    <citation type="journal article" date="2014" name="Front. Microbiol.">
        <title>High frequency of phylogenetically diverse reductive dehalogenase-homologous genes in deep subseafloor sedimentary metagenomes.</title>
        <authorList>
            <person name="Kawai M."/>
            <person name="Futagami T."/>
            <person name="Toyoda A."/>
            <person name="Takaki Y."/>
            <person name="Nishi S."/>
            <person name="Hori S."/>
            <person name="Arai W."/>
            <person name="Tsubouchi T."/>
            <person name="Morono Y."/>
            <person name="Uchiyama I."/>
            <person name="Ito T."/>
            <person name="Fujiyama A."/>
            <person name="Inagaki F."/>
            <person name="Takami H."/>
        </authorList>
    </citation>
    <scope>NUCLEOTIDE SEQUENCE</scope>
    <source>
        <strain evidence="14">Expedition CK06-06</strain>
    </source>
</reference>
<name>X0TPP8_9ZZZZ</name>
<dbReference type="InterPro" id="IPR032828">
    <property type="entry name" value="PolyA_RNA-bd"/>
</dbReference>
<keyword evidence="7" id="KW-0692">RNA repair</keyword>
<dbReference type="InterPro" id="IPR002646">
    <property type="entry name" value="PolA_pol_head_dom"/>
</dbReference>
<evidence type="ECO:0008006" key="15">
    <source>
        <dbReference type="Google" id="ProtNLM"/>
    </source>
</evidence>
<comment type="cofactor">
    <cofactor evidence="1">
        <name>Mg(2+)</name>
        <dbReference type="ChEBI" id="CHEBI:18420"/>
    </cofactor>
</comment>
<dbReference type="EMBL" id="BARS01009682">
    <property type="protein sequence ID" value="GAF78090.1"/>
    <property type="molecule type" value="Genomic_DNA"/>
</dbReference>
<dbReference type="InterPro" id="IPR043519">
    <property type="entry name" value="NT_sf"/>
</dbReference>
<keyword evidence="6" id="KW-0547">Nucleotide-binding</keyword>
<dbReference type="GO" id="GO:0042245">
    <property type="term" value="P:RNA repair"/>
    <property type="evidence" value="ECO:0007669"/>
    <property type="project" value="UniProtKB-KW"/>
</dbReference>
<dbReference type="Pfam" id="PF01966">
    <property type="entry name" value="HD"/>
    <property type="match status" value="1"/>
</dbReference>
<dbReference type="PANTHER" id="PTHR47545">
    <property type="entry name" value="MULTIFUNCTIONAL CCA PROTEIN"/>
    <property type="match status" value="1"/>
</dbReference>
<evidence type="ECO:0000256" key="7">
    <source>
        <dbReference type="ARBA" id="ARBA00022800"/>
    </source>
</evidence>
<dbReference type="PANTHER" id="PTHR47545:SF1">
    <property type="entry name" value="MULTIFUNCTIONAL CCA PROTEIN"/>
    <property type="match status" value="1"/>
</dbReference>
<evidence type="ECO:0000256" key="5">
    <source>
        <dbReference type="ARBA" id="ARBA00022723"/>
    </source>
</evidence>
<keyword evidence="10" id="KW-0694">RNA-binding</keyword>
<keyword evidence="3" id="KW-0819">tRNA processing</keyword>
<keyword evidence="4" id="KW-0548">Nucleotidyltransferase</keyword>
<evidence type="ECO:0000256" key="10">
    <source>
        <dbReference type="ARBA" id="ARBA00022884"/>
    </source>
</evidence>